<feature type="region of interest" description="Disordered" evidence="1">
    <location>
        <begin position="79"/>
        <end position="102"/>
    </location>
</feature>
<evidence type="ECO:0000313" key="3">
    <source>
        <dbReference type="EMBL" id="ANF59330.1"/>
    </source>
</evidence>
<keyword evidence="2" id="KW-0812">Transmembrane</keyword>
<reference evidence="3 4" key="1">
    <citation type="submission" date="2016-04" db="EMBL/GenBank/DDBJ databases">
        <title>Complete Genome Sequence of Halotalea alkalilenta IHB B 13600.</title>
        <authorList>
            <person name="Swarnkar M.K."/>
            <person name="Sharma A."/>
            <person name="Kaushal K."/>
            <person name="Soni R."/>
            <person name="Rana S."/>
            <person name="Singh A.K."/>
            <person name="Gulati A."/>
        </authorList>
    </citation>
    <scope>NUCLEOTIDE SEQUENCE [LARGE SCALE GENOMIC DNA]</scope>
    <source>
        <strain evidence="3 4">IHB B 13600</strain>
    </source>
</reference>
<dbReference type="KEGG" id="haa:A5892_19255"/>
<keyword evidence="2" id="KW-0472">Membrane</keyword>
<name>A0A172YJE2_9GAMM</name>
<evidence type="ECO:0000256" key="1">
    <source>
        <dbReference type="SAM" id="MobiDB-lite"/>
    </source>
</evidence>
<gene>
    <name evidence="3" type="ORF">A5892_19255</name>
</gene>
<keyword evidence="4" id="KW-1185">Reference proteome</keyword>
<dbReference type="RefSeq" id="WP_064124160.1">
    <property type="nucleotide sequence ID" value="NZ_CP015243.1"/>
</dbReference>
<dbReference type="AlphaFoldDB" id="A0A172YJE2"/>
<keyword evidence="2" id="KW-1133">Transmembrane helix</keyword>
<feature type="compositionally biased region" description="Basic and acidic residues" evidence="1">
    <location>
        <begin position="81"/>
        <end position="102"/>
    </location>
</feature>
<evidence type="ECO:0000313" key="4">
    <source>
        <dbReference type="Proteomes" id="UP000077875"/>
    </source>
</evidence>
<sequence>MLEVPCDQREVRSAERRRKVRRDVSSDIRRAIEVFPVSTGSPLPSSLIGHILLDPSRTASQPSTIQPFLHSVDCPVMKDSNSAERAHDDATGPASAKERRPSRVSPFKDVRLLIVGVAMVVIVLFFVFAVASLFE</sequence>
<dbReference type="Proteomes" id="UP000077875">
    <property type="component" value="Chromosome"/>
</dbReference>
<accession>A0A172YJE2</accession>
<dbReference type="STRING" id="376489.A5892_19255"/>
<protein>
    <submittedName>
        <fullName evidence="3">Uncharacterized protein</fullName>
    </submittedName>
</protein>
<organism evidence="3 4">
    <name type="scientific">Halotalea alkalilenta</name>
    <dbReference type="NCBI Taxonomy" id="376489"/>
    <lineage>
        <taxon>Bacteria</taxon>
        <taxon>Pseudomonadati</taxon>
        <taxon>Pseudomonadota</taxon>
        <taxon>Gammaproteobacteria</taxon>
        <taxon>Oceanospirillales</taxon>
        <taxon>Halomonadaceae</taxon>
        <taxon>Halotalea</taxon>
    </lineage>
</organism>
<dbReference type="EMBL" id="CP015243">
    <property type="protein sequence ID" value="ANF59330.1"/>
    <property type="molecule type" value="Genomic_DNA"/>
</dbReference>
<evidence type="ECO:0000256" key="2">
    <source>
        <dbReference type="SAM" id="Phobius"/>
    </source>
</evidence>
<proteinExistence type="predicted"/>
<feature type="transmembrane region" description="Helical" evidence="2">
    <location>
        <begin position="110"/>
        <end position="134"/>
    </location>
</feature>